<dbReference type="OrthoDB" id="32625at2"/>
<evidence type="ECO:0000259" key="9">
    <source>
        <dbReference type="Pfam" id="PF01850"/>
    </source>
</evidence>
<dbReference type="Gene3D" id="3.40.50.1010">
    <property type="entry name" value="5'-nuclease"/>
    <property type="match status" value="1"/>
</dbReference>
<reference evidence="10 11" key="1">
    <citation type="submission" date="2019-06" db="EMBL/GenBank/DDBJ databases">
        <title>Sequencing the genomes of 1000 actinobacteria strains.</title>
        <authorList>
            <person name="Klenk H.-P."/>
        </authorList>
    </citation>
    <scope>NUCLEOTIDE SEQUENCE [LARGE SCALE GENOMIC DNA]</scope>
    <source>
        <strain evidence="10 11">DSM 12335</strain>
    </source>
</reference>
<dbReference type="GO" id="GO:0090729">
    <property type="term" value="F:toxin activity"/>
    <property type="evidence" value="ECO:0007669"/>
    <property type="project" value="UniProtKB-KW"/>
</dbReference>
<keyword evidence="4 8" id="KW-0479">Metal-binding</keyword>
<keyword evidence="11" id="KW-1185">Reference proteome</keyword>
<comment type="caution">
    <text evidence="10">The sequence shown here is derived from an EMBL/GenBank/DDBJ whole genome shotgun (WGS) entry which is preliminary data.</text>
</comment>
<evidence type="ECO:0000256" key="2">
    <source>
        <dbReference type="ARBA" id="ARBA00022649"/>
    </source>
</evidence>
<keyword evidence="2 8" id="KW-1277">Toxin-antitoxin system</keyword>
<keyword evidence="6 8" id="KW-0460">Magnesium</keyword>
<evidence type="ECO:0000313" key="11">
    <source>
        <dbReference type="Proteomes" id="UP000319516"/>
    </source>
</evidence>
<dbReference type="EC" id="3.1.-.-" evidence="8"/>
<dbReference type="PANTHER" id="PTHR33653:SF1">
    <property type="entry name" value="RIBONUCLEASE VAPC2"/>
    <property type="match status" value="1"/>
</dbReference>
<dbReference type="InterPro" id="IPR022907">
    <property type="entry name" value="VapC_family"/>
</dbReference>
<gene>
    <name evidence="8" type="primary">vapC</name>
    <name evidence="10" type="ORF">FB467_2988</name>
</gene>
<dbReference type="EMBL" id="VFOP01000001">
    <property type="protein sequence ID" value="TQL51825.1"/>
    <property type="molecule type" value="Genomic_DNA"/>
</dbReference>
<evidence type="ECO:0000256" key="7">
    <source>
        <dbReference type="ARBA" id="ARBA00038093"/>
    </source>
</evidence>
<evidence type="ECO:0000256" key="6">
    <source>
        <dbReference type="ARBA" id="ARBA00022842"/>
    </source>
</evidence>
<evidence type="ECO:0000256" key="8">
    <source>
        <dbReference type="HAMAP-Rule" id="MF_00265"/>
    </source>
</evidence>
<sequence length="129" mass="13859">MILDTSAIVAILNNEDDAPEIAAALEGATVVRMSVATLLEASLVAGPERQSHLDELLDVVGAEIVPVDLEQLREARVAHLRFGRGAGSPARLNYGDCFSYALAKTSDEPSLFKGEDFPHTDVRSSREIP</sequence>
<organism evidence="10 11">
    <name type="scientific">Ornithinicoccus hortensis</name>
    <dbReference type="NCBI Taxonomy" id="82346"/>
    <lineage>
        <taxon>Bacteria</taxon>
        <taxon>Bacillati</taxon>
        <taxon>Actinomycetota</taxon>
        <taxon>Actinomycetes</taxon>
        <taxon>Micrococcales</taxon>
        <taxon>Intrasporangiaceae</taxon>
        <taxon>Ornithinicoccus</taxon>
    </lineage>
</organism>
<dbReference type="GO" id="GO:0004540">
    <property type="term" value="F:RNA nuclease activity"/>
    <property type="evidence" value="ECO:0007669"/>
    <property type="project" value="InterPro"/>
</dbReference>
<dbReference type="RefSeq" id="WP_141785776.1">
    <property type="nucleotide sequence ID" value="NZ_BAAAIK010000001.1"/>
</dbReference>
<accession>A0A542YUR4</accession>
<evidence type="ECO:0000256" key="1">
    <source>
        <dbReference type="ARBA" id="ARBA00001946"/>
    </source>
</evidence>
<evidence type="ECO:0000256" key="4">
    <source>
        <dbReference type="ARBA" id="ARBA00022723"/>
    </source>
</evidence>
<protein>
    <recommendedName>
        <fullName evidence="8">Ribonuclease VapC</fullName>
        <shortName evidence="8">RNase VapC</shortName>
        <ecNumber evidence="8">3.1.-.-</ecNumber>
    </recommendedName>
    <alternativeName>
        <fullName evidence="8">Toxin VapC</fullName>
    </alternativeName>
</protein>
<evidence type="ECO:0000256" key="3">
    <source>
        <dbReference type="ARBA" id="ARBA00022722"/>
    </source>
</evidence>
<dbReference type="GO" id="GO:0016787">
    <property type="term" value="F:hydrolase activity"/>
    <property type="evidence" value="ECO:0007669"/>
    <property type="project" value="UniProtKB-KW"/>
</dbReference>
<dbReference type="HAMAP" id="MF_00265">
    <property type="entry name" value="VapC_Nob1"/>
    <property type="match status" value="1"/>
</dbReference>
<comment type="function">
    <text evidence="8">Toxic component of a toxin-antitoxin (TA) system. An RNase.</text>
</comment>
<keyword evidence="8" id="KW-0800">Toxin</keyword>
<proteinExistence type="inferred from homology"/>
<feature type="binding site" evidence="8">
    <location>
        <position position="4"/>
    </location>
    <ligand>
        <name>Mg(2+)</name>
        <dbReference type="ChEBI" id="CHEBI:18420"/>
    </ligand>
</feature>
<dbReference type="AlphaFoldDB" id="A0A542YUR4"/>
<dbReference type="InterPro" id="IPR029060">
    <property type="entry name" value="PIN-like_dom_sf"/>
</dbReference>
<dbReference type="InterPro" id="IPR050556">
    <property type="entry name" value="Type_II_TA_system_RNase"/>
</dbReference>
<evidence type="ECO:0000256" key="5">
    <source>
        <dbReference type="ARBA" id="ARBA00022801"/>
    </source>
</evidence>
<evidence type="ECO:0000313" key="10">
    <source>
        <dbReference type="EMBL" id="TQL51825.1"/>
    </source>
</evidence>
<dbReference type="Pfam" id="PF01850">
    <property type="entry name" value="PIN"/>
    <property type="match status" value="1"/>
</dbReference>
<dbReference type="GO" id="GO:0000287">
    <property type="term" value="F:magnesium ion binding"/>
    <property type="evidence" value="ECO:0007669"/>
    <property type="project" value="UniProtKB-UniRule"/>
</dbReference>
<dbReference type="SUPFAM" id="SSF88723">
    <property type="entry name" value="PIN domain-like"/>
    <property type="match status" value="1"/>
</dbReference>
<keyword evidence="5 8" id="KW-0378">Hydrolase</keyword>
<dbReference type="PANTHER" id="PTHR33653">
    <property type="entry name" value="RIBONUCLEASE VAPC2"/>
    <property type="match status" value="1"/>
</dbReference>
<dbReference type="Proteomes" id="UP000319516">
    <property type="component" value="Unassembled WGS sequence"/>
</dbReference>
<comment type="cofactor">
    <cofactor evidence="1 8">
        <name>Mg(2+)</name>
        <dbReference type="ChEBI" id="CHEBI:18420"/>
    </cofactor>
</comment>
<dbReference type="InterPro" id="IPR002716">
    <property type="entry name" value="PIN_dom"/>
</dbReference>
<name>A0A542YUR4_9MICO</name>
<feature type="domain" description="PIN" evidence="9">
    <location>
        <begin position="1"/>
        <end position="121"/>
    </location>
</feature>
<dbReference type="CDD" id="cd09871">
    <property type="entry name" value="PIN_MtVapC28-VapC30-like"/>
    <property type="match status" value="1"/>
</dbReference>
<comment type="similarity">
    <text evidence="7 8">Belongs to the PINc/VapC protein family.</text>
</comment>
<feature type="binding site" evidence="8">
    <location>
        <position position="96"/>
    </location>
    <ligand>
        <name>Mg(2+)</name>
        <dbReference type="ChEBI" id="CHEBI:18420"/>
    </ligand>
</feature>
<keyword evidence="3 8" id="KW-0540">Nuclease</keyword>